<dbReference type="Proteomes" id="UP001553843">
    <property type="component" value="Unassembled WGS sequence"/>
</dbReference>
<feature type="compositionally biased region" description="Basic and acidic residues" evidence="1">
    <location>
        <begin position="303"/>
        <end position="330"/>
    </location>
</feature>
<evidence type="ECO:0000313" key="3">
    <source>
        <dbReference type="Proteomes" id="UP001553843"/>
    </source>
</evidence>
<proteinExistence type="predicted"/>
<name>A0ABV3LZF8_9ACTN</name>
<evidence type="ECO:0000313" key="2">
    <source>
        <dbReference type="EMBL" id="MEW2364354.1"/>
    </source>
</evidence>
<reference evidence="2 3" key="1">
    <citation type="submission" date="2024-06" db="EMBL/GenBank/DDBJ databases">
        <title>The Natural Products Discovery Center: Release of the First 8490 Sequenced Strains for Exploring Actinobacteria Biosynthetic Diversity.</title>
        <authorList>
            <person name="Kalkreuter E."/>
            <person name="Kautsar S.A."/>
            <person name="Yang D."/>
            <person name="Bader C.D."/>
            <person name="Teijaro C.N."/>
            <person name="Fluegel L."/>
            <person name="Davis C.M."/>
            <person name="Simpson J.R."/>
            <person name="Lauterbach L."/>
            <person name="Steele A.D."/>
            <person name="Gui C."/>
            <person name="Meng S."/>
            <person name="Li G."/>
            <person name="Viehrig K."/>
            <person name="Ye F."/>
            <person name="Su P."/>
            <person name="Kiefer A.F."/>
            <person name="Nichols A."/>
            <person name="Cepeda A.J."/>
            <person name="Yan W."/>
            <person name="Fan B."/>
            <person name="Jiang Y."/>
            <person name="Adhikari A."/>
            <person name="Zheng C.-J."/>
            <person name="Schuster L."/>
            <person name="Cowan T.M."/>
            <person name="Smanski M.J."/>
            <person name="Chevrette M.G."/>
            <person name="De Carvalho L.P.S."/>
            <person name="Shen B."/>
        </authorList>
    </citation>
    <scope>NUCLEOTIDE SEQUENCE [LARGE SCALE GENOMIC DNA]</scope>
    <source>
        <strain evidence="2 3">NPDC047833</strain>
    </source>
</reference>
<protein>
    <recommendedName>
        <fullName evidence="4">Lantibiotic dehydratase N-terminal domain-containing protein</fullName>
    </recommendedName>
</protein>
<evidence type="ECO:0008006" key="4">
    <source>
        <dbReference type="Google" id="ProtNLM"/>
    </source>
</evidence>
<feature type="region of interest" description="Disordered" evidence="1">
    <location>
        <begin position="299"/>
        <end position="345"/>
    </location>
</feature>
<feature type="compositionally biased region" description="Pro residues" evidence="1">
    <location>
        <begin position="331"/>
        <end position="341"/>
    </location>
</feature>
<dbReference type="RefSeq" id="WP_359772068.1">
    <property type="nucleotide sequence ID" value="NZ_JBEYRR010000001.1"/>
</dbReference>
<sequence>MNTSPRTTFVVRVPAFPADGVDALRSPRAADWLRRCRDAAEETRLQAARCSDILYDVVAALPVGRDRSALLDLRRSVHNGRAARARRLVGKLAPLLTPAAERALDRWDRLVADAERIRRSATEVWDGELDRSGAAAVETASRPAITLELARSTSPLTAALDRAMTAIGHGAAPDLDTALSAYAFVVRACMKTTPRGSLSAWAHGVLTDGPDRWDGDPRPREHHAELNAFISLTLLRQLVPPGRLVANPSTVDTDGALYAITPNCDAVRRIRADSALRELIATWPPEGRTMTDATRALAAVARPDPRRADSHRADSHRADSHRADPNRPDPHQPTPHQPAPAPSATEQTLARLVDIGLLVGADETPLQDPDPLRAAARRPDVTEEAAAILIEVADAADALTRTDAAAAAVPELASTLNSLSARLSWPAGALRHGAPAYADTVLTTGKLALDAAEWAPLWTSLRAVAGWIGHADPWAATRARAEAHLEAVFGAHRPIPLTVALHALVRAADCGVPGIEELWSDEFRLPPADDPGLAGLRELMAATPTVDGVLRIDPLPPAPARPDSLTTRLAFYGHPVRLDGRPRFVVNSVEDGCGRADAHVQRILDRIGLDDEQRRAWPDNRPTPLADTVDVEIAAVADSNVNLRVLGALPELTVSQGLSTRGRSAAGARIDARECHVVAGEGRLVLAHGGRRLRVVPRGRMADFHYPAVLRLLLRMFGPSPEHRVQPVIAPEGHLTEAGCRLVPRVDLGGVILMRRTVIVESDQVPRRGAGETLLSYAERVDAWRRGCAIPAWSFVRAVNAAGADKHRKPMPIDLTSPLGVAQIERTTHREARRLLFQEVLPDAAHAPVAEDGSRWFAEAVWEVDI</sequence>
<comment type="caution">
    <text evidence="2">The sequence shown here is derived from an EMBL/GenBank/DDBJ whole genome shotgun (WGS) entry which is preliminary data.</text>
</comment>
<dbReference type="EMBL" id="JBEYRS010000008">
    <property type="protein sequence ID" value="MEW2364354.1"/>
    <property type="molecule type" value="Genomic_DNA"/>
</dbReference>
<accession>A0ABV3LZF8</accession>
<evidence type="ECO:0000256" key="1">
    <source>
        <dbReference type="SAM" id="MobiDB-lite"/>
    </source>
</evidence>
<keyword evidence="3" id="KW-1185">Reference proteome</keyword>
<organism evidence="2 3">
    <name type="scientific">Streptomyces huasconensis</name>
    <dbReference type="NCBI Taxonomy" id="1854574"/>
    <lineage>
        <taxon>Bacteria</taxon>
        <taxon>Bacillati</taxon>
        <taxon>Actinomycetota</taxon>
        <taxon>Actinomycetes</taxon>
        <taxon>Kitasatosporales</taxon>
        <taxon>Streptomycetaceae</taxon>
        <taxon>Streptomyces</taxon>
    </lineage>
</organism>
<gene>
    <name evidence="2" type="ORF">AB0887_20740</name>
</gene>